<dbReference type="GO" id="GO:0006508">
    <property type="term" value="P:proteolysis"/>
    <property type="evidence" value="ECO:0007669"/>
    <property type="project" value="UniProtKB-KW"/>
</dbReference>
<keyword evidence="1" id="KW-1188">Viral release from host cell</keyword>
<evidence type="ECO:0000256" key="1">
    <source>
        <dbReference type="ARBA" id="ARBA00022612"/>
    </source>
</evidence>
<dbReference type="InterPro" id="IPR054613">
    <property type="entry name" value="Peptidase_S78_dom"/>
</dbReference>
<dbReference type="EMBL" id="LSDA01000011">
    <property type="protein sequence ID" value="KXB60610.1"/>
    <property type="molecule type" value="Genomic_DNA"/>
</dbReference>
<dbReference type="RefSeq" id="WP_242867622.1">
    <property type="nucleotide sequence ID" value="NZ_KQ959775.1"/>
</dbReference>
<evidence type="ECO:0000313" key="6">
    <source>
        <dbReference type="EMBL" id="KXB60610.1"/>
    </source>
</evidence>
<feature type="region of interest" description="Disordered" evidence="4">
    <location>
        <begin position="1"/>
        <end position="24"/>
    </location>
</feature>
<organism evidence="6 7">
    <name type="scientific">Lachnoanaerobaculum saburreum</name>
    <dbReference type="NCBI Taxonomy" id="467210"/>
    <lineage>
        <taxon>Bacteria</taxon>
        <taxon>Bacillati</taxon>
        <taxon>Bacillota</taxon>
        <taxon>Clostridia</taxon>
        <taxon>Lachnospirales</taxon>
        <taxon>Lachnospiraceae</taxon>
        <taxon>Lachnoanaerobaculum</taxon>
    </lineage>
</organism>
<dbReference type="STRING" id="467210.HMPREF1866_00391"/>
<protein>
    <submittedName>
        <fullName evidence="6">Caudovirus prohead protease</fullName>
    </submittedName>
</protein>
<dbReference type="Pfam" id="PF04586">
    <property type="entry name" value="Peptidase_S78"/>
    <property type="match status" value="1"/>
</dbReference>
<sequence length="215" mass="24091">MKMRKMIQQQRDKPVESGRTTARREMVESSIRALSGEGNERKFILSFSSEEPYQRYWGAEVLDHSEGAVDLTRINEIGCLLFNHNRDAVIGKIAKAWIEGGRGMAEVEFDSDEESERIFQKVANGTLKGVSVGYQIESWEEVAQGKQSADGKAIGPAAIARKWTPYEISIVSVPADPTVGVGRELSEQPVFKEKRSVDWFERQIQINKTNVQGGN</sequence>
<feature type="compositionally biased region" description="Basic and acidic residues" evidence="4">
    <location>
        <begin position="10"/>
        <end position="24"/>
    </location>
</feature>
<evidence type="ECO:0000256" key="4">
    <source>
        <dbReference type="SAM" id="MobiDB-lite"/>
    </source>
</evidence>
<reference evidence="7" key="1">
    <citation type="submission" date="2016-01" db="EMBL/GenBank/DDBJ databases">
        <authorList>
            <person name="Mitreva M."/>
            <person name="Pepin K.H."/>
            <person name="Mihindukulasuriya K.A."/>
            <person name="Fulton R."/>
            <person name="Fronick C."/>
            <person name="O'Laughlin M."/>
            <person name="Miner T."/>
            <person name="Herter B."/>
            <person name="Rosa B.A."/>
            <person name="Cordes M."/>
            <person name="Tomlinson C."/>
            <person name="Wollam A."/>
            <person name="Palsikar V.B."/>
            <person name="Mardis E.R."/>
            <person name="Wilson R.K."/>
        </authorList>
    </citation>
    <scope>NUCLEOTIDE SEQUENCE [LARGE SCALE GENOMIC DNA]</scope>
    <source>
        <strain evidence="7">DNF00896</strain>
    </source>
</reference>
<keyword evidence="3" id="KW-0378">Hydrolase</keyword>
<evidence type="ECO:0000256" key="2">
    <source>
        <dbReference type="ARBA" id="ARBA00022670"/>
    </source>
</evidence>
<dbReference type="Proteomes" id="UP000070394">
    <property type="component" value="Unassembled WGS sequence"/>
</dbReference>
<proteinExistence type="predicted"/>
<name>A0A133ZYY2_9FIRM</name>
<dbReference type="PATRIC" id="fig|467210.3.peg.386"/>
<dbReference type="GO" id="GO:0008233">
    <property type="term" value="F:peptidase activity"/>
    <property type="evidence" value="ECO:0007669"/>
    <property type="project" value="UniProtKB-KW"/>
</dbReference>
<evidence type="ECO:0000256" key="3">
    <source>
        <dbReference type="ARBA" id="ARBA00022801"/>
    </source>
</evidence>
<accession>A0A133ZYY2</accession>
<keyword evidence="7" id="KW-1185">Reference proteome</keyword>
<feature type="domain" description="Prohead serine protease" evidence="5">
    <location>
        <begin position="79"/>
        <end position="179"/>
    </location>
</feature>
<keyword evidence="2 6" id="KW-0645">Protease</keyword>
<gene>
    <name evidence="6" type="ORF">HMPREF1866_00391</name>
</gene>
<comment type="caution">
    <text evidence="6">The sequence shown here is derived from an EMBL/GenBank/DDBJ whole genome shotgun (WGS) entry which is preliminary data.</text>
</comment>
<evidence type="ECO:0000259" key="5">
    <source>
        <dbReference type="Pfam" id="PF04586"/>
    </source>
</evidence>
<dbReference type="AlphaFoldDB" id="A0A133ZYY2"/>
<evidence type="ECO:0000313" key="7">
    <source>
        <dbReference type="Proteomes" id="UP000070394"/>
    </source>
</evidence>